<sequence length="168" mass="19033">MQLVTNSMSLPTQKISKAYTAFLSKLESSAFSPLKIRGIIERVVENKRGHLEGFKEIRTTSIAALAVILLIGIVGSLSENGILIPARRFAKREASLNRREKVLTQSMWAVDLDSEILAHERLTRAHLQQAVYYQGRLAKFRREKNSLDGKLYERDEMDAVKDLIGDDF</sequence>
<keyword evidence="1" id="KW-0812">Transmembrane</keyword>
<keyword evidence="1" id="KW-0472">Membrane</keyword>
<name>A0A0D0C632_9AGAR</name>
<feature type="transmembrane region" description="Helical" evidence="1">
    <location>
        <begin position="62"/>
        <end position="83"/>
    </location>
</feature>
<protein>
    <submittedName>
        <fullName evidence="2">Uncharacterized protein</fullName>
    </submittedName>
</protein>
<dbReference type="Proteomes" id="UP000053593">
    <property type="component" value="Unassembled WGS sequence"/>
</dbReference>
<organism evidence="2 3">
    <name type="scientific">Collybiopsis luxurians FD-317 M1</name>
    <dbReference type="NCBI Taxonomy" id="944289"/>
    <lineage>
        <taxon>Eukaryota</taxon>
        <taxon>Fungi</taxon>
        <taxon>Dikarya</taxon>
        <taxon>Basidiomycota</taxon>
        <taxon>Agaricomycotina</taxon>
        <taxon>Agaricomycetes</taxon>
        <taxon>Agaricomycetidae</taxon>
        <taxon>Agaricales</taxon>
        <taxon>Marasmiineae</taxon>
        <taxon>Omphalotaceae</taxon>
        <taxon>Collybiopsis</taxon>
        <taxon>Collybiopsis luxurians</taxon>
    </lineage>
</organism>
<keyword evidence="1" id="KW-1133">Transmembrane helix</keyword>
<evidence type="ECO:0000313" key="3">
    <source>
        <dbReference type="Proteomes" id="UP000053593"/>
    </source>
</evidence>
<proteinExistence type="predicted"/>
<dbReference type="EMBL" id="KN834923">
    <property type="protein sequence ID" value="KIK50178.1"/>
    <property type="molecule type" value="Genomic_DNA"/>
</dbReference>
<accession>A0A0D0C632</accession>
<keyword evidence="3" id="KW-1185">Reference proteome</keyword>
<evidence type="ECO:0000313" key="2">
    <source>
        <dbReference type="EMBL" id="KIK50178.1"/>
    </source>
</evidence>
<dbReference type="HOGENOM" id="CLU_1586661_0_0_1"/>
<gene>
    <name evidence="2" type="ORF">GYMLUDRAFT_65385</name>
</gene>
<reference evidence="2 3" key="1">
    <citation type="submission" date="2014-04" db="EMBL/GenBank/DDBJ databases">
        <title>Evolutionary Origins and Diversification of the Mycorrhizal Mutualists.</title>
        <authorList>
            <consortium name="DOE Joint Genome Institute"/>
            <consortium name="Mycorrhizal Genomics Consortium"/>
            <person name="Kohler A."/>
            <person name="Kuo A."/>
            <person name="Nagy L.G."/>
            <person name="Floudas D."/>
            <person name="Copeland A."/>
            <person name="Barry K.W."/>
            <person name="Cichocki N."/>
            <person name="Veneault-Fourrey C."/>
            <person name="LaButti K."/>
            <person name="Lindquist E.A."/>
            <person name="Lipzen A."/>
            <person name="Lundell T."/>
            <person name="Morin E."/>
            <person name="Murat C."/>
            <person name="Riley R."/>
            <person name="Ohm R."/>
            <person name="Sun H."/>
            <person name="Tunlid A."/>
            <person name="Henrissat B."/>
            <person name="Grigoriev I.V."/>
            <person name="Hibbett D.S."/>
            <person name="Martin F."/>
        </authorList>
    </citation>
    <scope>NUCLEOTIDE SEQUENCE [LARGE SCALE GENOMIC DNA]</scope>
    <source>
        <strain evidence="2 3">FD-317 M1</strain>
    </source>
</reference>
<dbReference type="AlphaFoldDB" id="A0A0D0C632"/>
<evidence type="ECO:0000256" key="1">
    <source>
        <dbReference type="SAM" id="Phobius"/>
    </source>
</evidence>